<protein>
    <submittedName>
        <fullName evidence="1">RHS repeat-associated core domain-containing protein</fullName>
    </submittedName>
</protein>
<accession>A0A1T4XV18</accession>
<dbReference type="Proteomes" id="UP000190774">
    <property type="component" value="Unassembled WGS sequence"/>
</dbReference>
<name>A0A1T4XV18_9BACT</name>
<dbReference type="AlphaFoldDB" id="A0A1T4XV18"/>
<dbReference type="EMBL" id="FUYE01000005">
    <property type="protein sequence ID" value="SKA93380.1"/>
    <property type="molecule type" value="Genomic_DNA"/>
</dbReference>
<organism evidence="1 2">
    <name type="scientific">Prosthecobacter debontii</name>
    <dbReference type="NCBI Taxonomy" id="48467"/>
    <lineage>
        <taxon>Bacteria</taxon>
        <taxon>Pseudomonadati</taxon>
        <taxon>Verrucomicrobiota</taxon>
        <taxon>Verrucomicrobiia</taxon>
        <taxon>Verrucomicrobiales</taxon>
        <taxon>Verrucomicrobiaceae</taxon>
        <taxon>Prosthecobacter</taxon>
    </lineage>
</organism>
<dbReference type="RefSeq" id="WP_245846521.1">
    <property type="nucleotide sequence ID" value="NZ_FUYE01000005.1"/>
</dbReference>
<dbReference type="STRING" id="48467.SAMN02745166_02093"/>
<reference evidence="2" key="1">
    <citation type="submission" date="2017-02" db="EMBL/GenBank/DDBJ databases">
        <authorList>
            <person name="Varghese N."/>
            <person name="Submissions S."/>
        </authorList>
    </citation>
    <scope>NUCLEOTIDE SEQUENCE [LARGE SCALE GENOMIC DNA]</scope>
    <source>
        <strain evidence="2">ATCC 700200</strain>
    </source>
</reference>
<sequence length="269" mass="29915">MTLYNRNSSGRSQSATVTRSTEVWNAPKYVLGRLLVEAGVGEGFFNGDIAEVVVCIGAVSSDKCLAVENYLAATYLGLLYLYPHSSDFRYTGHYYHEKSDLHLAPYRAYDSVTGRWISEDPIQEAGGIDLYGYVQNKPLVAIDELGLQTSVQTPAGTATLTTLAQYGMLDEAAGLAAAATMAADIERKKAQAQERAAYKKRCTEPNPKNLDPCATARWKLQRNKDCLRMRQEYSNKWYDAPDPSHQKEIDNLKIAIQALEEFIKINCPN</sequence>
<evidence type="ECO:0000313" key="2">
    <source>
        <dbReference type="Proteomes" id="UP000190774"/>
    </source>
</evidence>
<evidence type="ECO:0000313" key="1">
    <source>
        <dbReference type="EMBL" id="SKA93380.1"/>
    </source>
</evidence>
<dbReference type="NCBIfam" id="TIGR03696">
    <property type="entry name" value="Rhs_assc_core"/>
    <property type="match status" value="1"/>
</dbReference>
<dbReference type="Gene3D" id="2.180.10.10">
    <property type="entry name" value="RHS repeat-associated core"/>
    <property type="match status" value="1"/>
</dbReference>
<proteinExistence type="predicted"/>
<dbReference type="InterPro" id="IPR022385">
    <property type="entry name" value="Rhs_assc_core"/>
</dbReference>
<gene>
    <name evidence="1" type="ORF">SAMN02745166_02093</name>
</gene>
<keyword evidence="2" id="KW-1185">Reference proteome</keyword>